<protein>
    <recommendedName>
        <fullName evidence="4">60S ribosomal protein L20</fullName>
    </recommendedName>
</protein>
<gene>
    <name evidence="2" type="ORF">P280DRAFT_169832</name>
</gene>
<evidence type="ECO:0000313" key="3">
    <source>
        <dbReference type="Proteomes" id="UP000799753"/>
    </source>
</evidence>
<feature type="compositionally biased region" description="Pro residues" evidence="1">
    <location>
        <begin position="120"/>
        <end position="133"/>
    </location>
</feature>
<proteinExistence type="predicted"/>
<feature type="region of interest" description="Disordered" evidence="1">
    <location>
        <begin position="89"/>
        <end position="133"/>
    </location>
</feature>
<evidence type="ECO:0000256" key="1">
    <source>
        <dbReference type="SAM" id="MobiDB-lite"/>
    </source>
</evidence>
<feature type="compositionally biased region" description="Polar residues" evidence="1">
    <location>
        <begin position="89"/>
        <end position="98"/>
    </location>
</feature>
<dbReference type="InterPro" id="IPR024388">
    <property type="entry name" value="Ribosomal_mL58"/>
</dbReference>
<keyword evidence="3" id="KW-1185">Reference proteome</keyword>
<dbReference type="OrthoDB" id="6021263at2759"/>
<dbReference type="PANTHER" id="PTHR28266:SF1">
    <property type="entry name" value="LARGE RIBOSOMAL SUBUNIT PROTEIN ML58"/>
    <property type="match status" value="1"/>
</dbReference>
<dbReference type="Pfam" id="PF12824">
    <property type="entry name" value="MRP-L20"/>
    <property type="match status" value="1"/>
</dbReference>
<evidence type="ECO:0000313" key="2">
    <source>
        <dbReference type="EMBL" id="KAF2635737.1"/>
    </source>
</evidence>
<dbReference type="Proteomes" id="UP000799753">
    <property type="component" value="Unassembled WGS sequence"/>
</dbReference>
<feature type="compositionally biased region" description="Low complexity" evidence="1">
    <location>
        <begin position="109"/>
        <end position="119"/>
    </location>
</feature>
<dbReference type="GO" id="GO:0005762">
    <property type="term" value="C:mitochondrial large ribosomal subunit"/>
    <property type="evidence" value="ECO:0007669"/>
    <property type="project" value="TreeGrafter"/>
</dbReference>
<dbReference type="GO" id="GO:0003735">
    <property type="term" value="F:structural constituent of ribosome"/>
    <property type="evidence" value="ECO:0007669"/>
    <property type="project" value="TreeGrafter"/>
</dbReference>
<organism evidence="2 3">
    <name type="scientific">Massarina eburnea CBS 473.64</name>
    <dbReference type="NCBI Taxonomy" id="1395130"/>
    <lineage>
        <taxon>Eukaryota</taxon>
        <taxon>Fungi</taxon>
        <taxon>Dikarya</taxon>
        <taxon>Ascomycota</taxon>
        <taxon>Pezizomycotina</taxon>
        <taxon>Dothideomycetes</taxon>
        <taxon>Pleosporomycetidae</taxon>
        <taxon>Pleosporales</taxon>
        <taxon>Massarineae</taxon>
        <taxon>Massarinaceae</taxon>
        <taxon>Massarina</taxon>
    </lineage>
</organism>
<dbReference type="AlphaFoldDB" id="A0A6A6RKX6"/>
<dbReference type="PANTHER" id="PTHR28266">
    <property type="entry name" value="54S RIBOSOMAL PROTEIN L20, MITOCHONDRIAL"/>
    <property type="match status" value="1"/>
</dbReference>
<feature type="region of interest" description="Disordered" evidence="1">
    <location>
        <begin position="195"/>
        <end position="232"/>
    </location>
</feature>
<dbReference type="EMBL" id="MU006804">
    <property type="protein sequence ID" value="KAF2635737.1"/>
    <property type="molecule type" value="Genomic_DNA"/>
</dbReference>
<evidence type="ECO:0008006" key="4">
    <source>
        <dbReference type="Google" id="ProtNLM"/>
    </source>
</evidence>
<accession>A0A6A6RKX6</accession>
<name>A0A6A6RKX6_9PLEO</name>
<sequence length="232" mass="26489">MSTCKPLARIHLATRPTSHLQPLIQARHESTTRRHRKLLALPEAPSFTPSSRKPTLIFNPPSAAPSVYHTPLKFLPKDDRRKQLYAAFQTQSTQTSYRKSAPSIAQPGTPLYAPTSAPSPSYPQPAAHLPPRPSAALPAAVRAPYEKKYHLDQNDIKEIQRLRKEDPDHWTRWRLAEKFACSNFFIGLVAKDREKAGRVEREHEAARGRWGTRRREAREDRGRRKALWGRDA</sequence>
<reference evidence="2" key="1">
    <citation type="journal article" date="2020" name="Stud. Mycol.">
        <title>101 Dothideomycetes genomes: a test case for predicting lifestyles and emergence of pathogens.</title>
        <authorList>
            <person name="Haridas S."/>
            <person name="Albert R."/>
            <person name="Binder M."/>
            <person name="Bloem J."/>
            <person name="Labutti K."/>
            <person name="Salamov A."/>
            <person name="Andreopoulos B."/>
            <person name="Baker S."/>
            <person name="Barry K."/>
            <person name="Bills G."/>
            <person name="Bluhm B."/>
            <person name="Cannon C."/>
            <person name="Castanera R."/>
            <person name="Culley D."/>
            <person name="Daum C."/>
            <person name="Ezra D."/>
            <person name="Gonzalez J."/>
            <person name="Henrissat B."/>
            <person name="Kuo A."/>
            <person name="Liang C."/>
            <person name="Lipzen A."/>
            <person name="Lutzoni F."/>
            <person name="Magnuson J."/>
            <person name="Mondo S."/>
            <person name="Nolan M."/>
            <person name="Ohm R."/>
            <person name="Pangilinan J."/>
            <person name="Park H.-J."/>
            <person name="Ramirez L."/>
            <person name="Alfaro M."/>
            <person name="Sun H."/>
            <person name="Tritt A."/>
            <person name="Yoshinaga Y."/>
            <person name="Zwiers L.-H."/>
            <person name="Turgeon B."/>
            <person name="Goodwin S."/>
            <person name="Spatafora J."/>
            <person name="Crous P."/>
            <person name="Grigoriev I."/>
        </authorList>
    </citation>
    <scope>NUCLEOTIDE SEQUENCE</scope>
    <source>
        <strain evidence="2">CBS 473.64</strain>
    </source>
</reference>